<dbReference type="Gene3D" id="3.30.530.20">
    <property type="match status" value="1"/>
</dbReference>
<dbReference type="PANTHER" id="PTHR31213">
    <property type="entry name" value="OS08G0374000 PROTEIN-RELATED"/>
    <property type="match status" value="1"/>
</dbReference>
<organism evidence="4">
    <name type="scientific">Tanacetum cinerariifolium</name>
    <name type="common">Dalmatian daisy</name>
    <name type="synonym">Chrysanthemum cinerariifolium</name>
    <dbReference type="NCBI Taxonomy" id="118510"/>
    <lineage>
        <taxon>Eukaryota</taxon>
        <taxon>Viridiplantae</taxon>
        <taxon>Streptophyta</taxon>
        <taxon>Embryophyta</taxon>
        <taxon>Tracheophyta</taxon>
        <taxon>Spermatophyta</taxon>
        <taxon>Magnoliopsida</taxon>
        <taxon>eudicotyledons</taxon>
        <taxon>Gunneridae</taxon>
        <taxon>Pentapetalae</taxon>
        <taxon>asterids</taxon>
        <taxon>campanulids</taxon>
        <taxon>Asterales</taxon>
        <taxon>Asteraceae</taxon>
        <taxon>Asteroideae</taxon>
        <taxon>Anthemideae</taxon>
        <taxon>Anthemidinae</taxon>
        <taxon>Tanacetum</taxon>
    </lineage>
</organism>
<keyword evidence="2" id="KW-0017">Alkaloid metabolism</keyword>
<dbReference type="AlphaFoldDB" id="A0A699GTD7"/>
<gene>
    <name evidence="4" type="ORF">Tci_187147</name>
</gene>
<dbReference type="Pfam" id="PF00407">
    <property type="entry name" value="Bet_v_1"/>
    <property type="match status" value="1"/>
</dbReference>
<evidence type="ECO:0000259" key="3">
    <source>
        <dbReference type="Pfam" id="PF00407"/>
    </source>
</evidence>
<evidence type="ECO:0000313" key="4">
    <source>
        <dbReference type="EMBL" id="GEW15171.1"/>
    </source>
</evidence>
<sequence length="152" mass="16914">MFKTLTEELVLKAPASKAWSLYGTLELGKLLVGKAIEAFDVVEGDGGTGTITKVTFKYGSDIKCLKEKFTKVDNENMVKESEIVEGGFLDMGFNFFKTKIEIKENTNKDTSLLKVHLEYEVKEEFAANASLVTKETYVNAAKIANEHFAKSK</sequence>
<dbReference type="GO" id="GO:0005634">
    <property type="term" value="C:nucleus"/>
    <property type="evidence" value="ECO:0007669"/>
    <property type="project" value="TreeGrafter"/>
</dbReference>
<dbReference type="InterPro" id="IPR000916">
    <property type="entry name" value="Bet_v_I/MLP"/>
</dbReference>
<dbReference type="GO" id="GO:0006952">
    <property type="term" value="P:defense response"/>
    <property type="evidence" value="ECO:0007669"/>
    <property type="project" value="InterPro"/>
</dbReference>
<dbReference type="InterPro" id="IPR050279">
    <property type="entry name" value="Plant_def-hormone_signal"/>
</dbReference>
<dbReference type="GO" id="GO:0004864">
    <property type="term" value="F:protein phosphatase inhibitor activity"/>
    <property type="evidence" value="ECO:0007669"/>
    <property type="project" value="TreeGrafter"/>
</dbReference>
<protein>
    <submittedName>
        <fullName evidence="4">S-norcoclaurine synthase 2-like</fullName>
    </submittedName>
</protein>
<dbReference type="InterPro" id="IPR023393">
    <property type="entry name" value="START-like_dom_sf"/>
</dbReference>
<dbReference type="EMBL" id="BKCJ010047035">
    <property type="protein sequence ID" value="GEW15171.1"/>
    <property type="molecule type" value="Genomic_DNA"/>
</dbReference>
<comment type="caution">
    <text evidence="4">The sequence shown here is derived from an EMBL/GenBank/DDBJ whole genome shotgun (WGS) entry which is preliminary data.</text>
</comment>
<dbReference type="SUPFAM" id="SSF55961">
    <property type="entry name" value="Bet v1-like"/>
    <property type="match status" value="1"/>
</dbReference>
<evidence type="ECO:0000256" key="1">
    <source>
        <dbReference type="ARBA" id="ARBA00009744"/>
    </source>
</evidence>
<dbReference type="GO" id="GO:0005737">
    <property type="term" value="C:cytoplasm"/>
    <property type="evidence" value="ECO:0007669"/>
    <property type="project" value="TreeGrafter"/>
</dbReference>
<proteinExistence type="inferred from homology"/>
<name>A0A699GTD7_TANCI</name>
<dbReference type="GO" id="GO:0038023">
    <property type="term" value="F:signaling receptor activity"/>
    <property type="evidence" value="ECO:0007669"/>
    <property type="project" value="TreeGrafter"/>
</dbReference>
<dbReference type="GO" id="GO:0010427">
    <property type="term" value="F:abscisic acid binding"/>
    <property type="evidence" value="ECO:0007669"/>
    <property type="project" value="TreeGrafter"/>
</dbReference>
<feature type="domain" description="Bet v I/Major latex protein" evidence="3">
    <location>
        <begin position="3"/>
        <end position="147"/>
    </location>
</feature>
<comment type="similarity">
    <text evidence="1">Belongs to the BetVI family.</text>
</comment>
<dbReference type="GO" id="GO:0009820">
    <property type="term" value="P:alkaloid metabolic process"/>
    <property type="evidence" value="ECO:0007669"/>
    <property type="project" value="UniProtKB-KW"/>
</dbReference>
<reference evidence="4" key="1">
    <citation type="journal article" date="2019" name="Sci. Rep.">
        <title>Draft genome of Tanacetum cinerariifolium, the natural source of mosquito coil.</title>
        <authorList>
            <person name="Yamashiro T."/>
            <person name="Shiraishi A."/>
            <person name="Satake H."/>
            <person name="Nakayama K."/>
        </authorList>
    </citation>
    <scope>NUCLEOTIDE SEQUENCE</scope>
</reference>
<dbReference type="PANTHER" id="PTHR31213:SF19">
    <property type="entry name" value="BET V I_MAJOR LATEX PROTEIN DOMAIN-CONTAINING PROTEIN"/>
    <property type="match status" value="1"/>
</dbReference>
<dbReference type="GO" id="GO:0009738">
    <property type="term" value="P:abscisic acid-activated signaling pathway"/>
    <property type="evidence" value="ECO:0007669"/>
    <property type="project" value="TreeGrafter"/>
</dbReference>
<evidence type="ECO:0000256" key="2">
    <source>
        <dbReference type="ARBA" id="ARBA00022589"/>
    </source>
</evidence>
<accession>A0A699GTD7</accession>